<reference evidence="2" key="1">
    <citation type="journal article" date="2019" name="Int. J. Syst. Evol. Microbiol.">
        <title>The Global Catalogue of Microorganisms (GCM) 10K type strain sequencing project: providing services to taxonomists for standard genome sequencing and annotation.</title>
        <authorList>
            <consortium name="The Broad Institute Genomics Platform"/>
            <consortium name="The Broad Institute Genome Sequencing Center for Infectious Disease"/>
            <person name="Wu L."/>
            <person name="Ma J."/>
        </authorList>
    </citation>
    <scope>NUCLEOTIDE SEQUENCE [LARGE SCALE GENOMIC DNA]</scope>
    <source>
        <strain evidence="2">DT43</strain>
    </source>
</reference>
<gene>
    <name evidence="1" type="ORF">ACFPH6_31105</name>
</gene>
<dbReference type="RefSeq" id="WP_386347119.1">
    <property type="nucleotide sequence ID" value="NZ_JBHSFG010000055.1"/>
</dbReference>
<dbReference type="EMBL" id="JBHSFG010000055">
    <property type="protein sequence ID" value="MFC4468923.1"/>
    <property type="molecule type" value="Genomic_DNA"/>
</dbReference>
<evidence type="ECO:0000313" key="2">
    <source>
        <dbReference type="Proteomes" id="UP001596012"/>
    </source>
</evidence>
<keyword evidence="2" id="KW-1185">Reference proteome</keyword>
<comment type="caution">
    <text evidence="1">The sequence shown here is derived from an EMBL/GenBank/DDBJ whole genome shotgun (WGS) entry which is preliminary data.</text>
</comment>
<dbReference type="SUPFAM" id="SSF55073">
    <property type="entry name" value="Nucleotide cyclase"/>
    <property type="match status" value="1"/>
</dbReference>
<dbReference type="Gene3D" id="3.30.70.270">
    <property type="match status" value="1"/>
</dbReference>
<evidence type="ECO:0000313" key="1">
    <source>
        <dbReference type="EMBL" id="MFC4468923.1"/>
    </source>
</evidence>
<dbReference type="InterPro" id="IPR029787">
    <property type="entry name" value="Nucleotide_cyclase"/>
</dbReference>
<evidence type="ECO:0008006" key="3">
    <source>
        <dbReference type="Google" id="ProtNLM"/>
    </source>
</evidence>
<organism evidence="1 2">
    <name type="scientific">Streptomyces xiangluensis</name>
    <dbReference type="NCBI Taxonomy" id="2665720"/>
    <lineage>
        <taxon>Bacteria</taxon>
        <taxon>Bacillati</taxon>
        <taxon>Actinomycetota</taxon>
        <taxon>Actinomycetes</taxon>
        <taxon>Kitasatosporales</taxon>
        <taxon>Streptomycetaceae</taxon>
        <taxon>Streptomyces</taxon>
    </lineage>
</organism>
<dbReference type="InterPro" id="IPR043128">
    <property type="entry name" value="Rev_trsase/Diguanyl_cyclase"/>
</dbReference>
<dbReference type="Proteomes" id="UP001596012">
    <property type="component" value="Unassembled WGS sequence"/>
</dbReference>
<name>A0ABV8YXZ5_9ACTN</name>
<accession>A0ABV8YXZ5</accession>
<proteinExistence type="predicted"/>
<sequence>MDSPGTPCPKAAVTDALAHSVPLFDPAQMPLRTWCAGSREDPLTGLITFPDFHSNIPRALAAALTDGALVGLAIGDVDGLKDHVEQANATDPNCYGHLAGNRVMARLGAVTRTWFHTQPWEHGCAATFGGDEVIVAATLDNAAAFHRAVAELRDRLADELPVRVSFALTIASAEHLPAARGQGNWKHVFTDGLLAATDRCLFASKSARRANGGQGGIIAVTQAPLTGPTTLAGDHRTLLPLPAGTETLHVLARPLGTGAGSMLLLPCVGPVGLRGKRLRVTFPDGHVRTAVAVSVRGQAAIPDERAATIPPDAPGMPLTLQPIRDRAARGVPEDLAAALERAELEWSVLPAHEQAQMLHLITESATADIRIARITAVIDAVATRTRSSLT</sequence>
<protein>
    <recommendedName>
        <fullName evidence="3">GGDEF domain-containing protein</fullName>
    </recommendedName>
</protein>